<sequence length="239" mass="27092">MGKLDIEEVNPHLRGGRVENHLGKNTPCSPEQDLSLDLPVLCSLAKHEISVLANYATKAGKVGHDREGPGKSPQDDTSSDQSAEGFLCPKCLKAFPTPETLQSHYETDHEVEGLSMEEITEIQRRLHEALVNNAHLEQEKKHLEQKAAQLAQDYVTVKAHSDEGDSVQLSMKERLKVLEAQVAHRESIDDTAVLRQELVQVQRVMDELNQERERERDELKTELDLYKEKYGDIHKETSR</sequence>
<dbReference type="AlphaFoldDB" id="A0A7R9J7J0"/>
<evidence type="ECO:0000256" key="2">
    <source>
        <dbReference type="SAM" id="Coils"/>
    </source>
</evidence>
<reference evidence="5" key="1">
    <citation type="submission" date="2020-11" db="EMBL/GenBank/DDBJ databases">
        <authorList>
            <person name="Tran Van P."/>
        </authorList>
    </citation>
    <scope>NUCLEOTIDE SEQUENCE</scope>
</reference>
<accession>A0A7R9J7J0</accession>
<gene>
    <name evidence="5" type="ORF">TCMB3V08_LOCUS6565</name>
</gene>
<feature type="domain" description="C2H2-type" evidence="4">
    <location>
        <begin position="86"/>
        <end position="114"/>
    </location>
</feature>
<dbReference type="PROSITE" id="PS00028">
    <property type="entry name" value="ZINC_FINGER_C2H2_1"/>
    <property type="match status" value="1"/>
</dbReference>
<dbReference type="PROSITE" id="PS50157">
    <property type="entry name" value="ZINC_FINGER_C2H2_2"/>
    <property type="match status" value="1"/>
</dbReference>
<keyword evidence="1" id="KW-0863">Zinc-finger</keyword>
<protein>
    <submittedName>
        <fullName evidence="5">(California timema) hypothetical protein</fullName>
    </submittedName>
</protein>
<keyword evidence="2" id="KW-0175">Coiled coil</keyword>
<keyword evidence="1" id="KW-0862">Zinc</keyword>
<evidence type="ECO:0000259" key="4">
    <source>
        <dbReference type="PROSITE" id="PS50157"/>
    </source>
</evidence>
<feature type="coiled-coil region" evidence="2">
    <location>
        <begin position="191"/>
        <end position="236"/>
    </location>
</feature>
<proteinExistence type="predicted"/>
<name>A0A7R9J7J0_TIMCA</name>
<dbReference type="EMBL" id="OE181971">
    <property type="protein sequence ID" value="CAD7573944.1"/>
    <property type="molecule type" value="Genomic_DNA"/>
</dbReference>
<dbReference type="GO" id="GO:0008270">
    <property type="term" value="F:zinc ion binding"/>
    <property type="evidence" value="ECO:0007669"/>
    <property type="project" value="UniProtKB-KW"/>
</dbReference>
<evidence type="ECO:0000256" key="1">
    <source>
        <dbReference type="PROSITE-ProRule" id="PRU00042"/>
    </source>
</evidence>
<feature type="coiled-coil region" evidence="2">
    <location>
        <begin position="119"/>
        <end position="153"/>
    </location>
</feature>
<dbReference type="InterPro" id="IPR013087">
    <property type="entry name" value="Znf_C2H2_type"/>
</dbReference>
<evidence type="ECO:0000313" key="5">
    <source>
        <dbReference type="EMBL" id="CAD7573944.1"/>
    </source>
</evidence>
<feature type="region of interest" description="Disordered" evidence="3">
    <location>
        <begin position="60"/>
        <end position="83"/>
    </location>
</feature>
<evidence type="ECO:0000256" key="3">
    <source>
        <dbReference type="SAM" id="MobiDB-lite"/>
    </source>
</evidence>
<organism evidence="5">
    <name type="scientific">Timema californicum</name>
    <name type="common">California timema</name>
    <name type="synonym">Walking stick</name>
    <dbReference type="NCBI Taxonomy" id="61474"/>
    <lineage>
        <taxon>Eukaryota</taxon>
        <taxon>Metazoa</taxon>
        <taxon>Ecdysozoa</taxon>
        <taxon>Arthropoda</taxon>
        <taxon>Hexapoda</taxon>
        <taxon>Insecta</taxon>
        <taxon>Pterygota</taxon>
        <taxon>Neoptera</taxon>
        <taxon>Polyneoptera</taxon>
        <taxon>Phasmatodea</taxon>
        <taxon>Timematodea</taxon>
        <taxon>Timematoidea</taxon>
        <taxon>Timematidae</taxon>
        <taxon>Timema</taxon>
    </lineage>
</organism>
<keyword evidence="1" id="KW-0479">Metal-binding</keyword>